<comment type="caution">
    <text evidence="3">The sequence shown here is derived from an EMBL/GenBank/DDBJ whole genome shotgun (WGS) entry which is preliminary data.</text>
</comment>
<evidence type="ECO:0000313" key="3">
    <source>
        <dbReference type="EMBL" id="OJG33376.1"/>
    </source>
</evidence>
<evidence type="ECO:0000259" key="2">
    <source>
        <dbReference type="SMART" id="SM00644"/>
    </source>
</evidence>
<dbReference type="AlphaFoldDB" id="A0A1L8SMU6"/>
<keyword evidence="1" id="KW-0732">Signal</keyword>
<feature type="domain" description="N-acetylmuramoyl-L-alanine amidase" evidence="2">
    <location>
        <begin position="33"/>
        <end position="170"/>
    </location>
</feature>
<dbReference type="SMART" id="SM00644">
    <property type="entry name" value="Ami_2"/>
    <property type="match status" value="1"/>
</dbReference>
<dbReference type="OrthoDB" id="9816557at2"/>
<dbReference type="Proteomes" id="UP000183700">
    <property type="component" value="Unassembled WGS sequence"/>
</dbReference>
<dbReference type="SUPFAM" id="SSF55846">
    <property type="entry name" value="N-acetylmuramoyl-L-alanine amidase-like"/>
    <property type="match status" value="1"/>
</dbReference>
<feature type="chain" id="PRO_5013290313" description="N-acetylmuramoyl-L-alanine amidase domain-containing protein" evidence="1">
    <location>
        <begin position="24"/>
        <end position="351"/>
    </location>
</feature>
<accession>A0A1L8SMU6</accession>
<dbReference type="GO" id="GO:0008745">
    <property type="term" value="F:N-acetylmuramoyl-L-alanine amidase activity"/>
    <property type="evidence" value="ECO:0007669"/>
    <property type="project" value="InterPro"/>
</dbReference>
<dbReference type="Pfam" id="PF01510">
    <property type="entry name" value="Amidase_2"/>
    <property type="match status" value="1"/>
</dbReference>
<proteinExistence type="predicted"/>
<dbReference type="Gene3D" id="3.40.80.10">
    <property type="entry name" value="Peptidoglycan recognition protein-like"/>
    <property type="match status" value="1"/>
</dbReference>
<gene>
    <name evidence="3" type="ORF">RV00_GL001490</name>
</gene>
<evidence type="ECO:0000313" key="4">
    <source>
        <dbReference type="Proteomes" id="UP000183700"/>
    </source>
</evidence>
<dbReference type="GO" id="GO:0009253">
    <property type="term" value="P:peptidoglycan catabolic process"/>
    <property type="evidence" value="ECO:0007669"/>
    <property type="project" value="InterPro"/>
</dbReference>
<dbReference type="InterPro" id="IPR002502">
    <property type="entry name" value="Amidase_domain"/>
</dbReference>
<dbReference type="InterPro" id="IPR036505">
    <property type="entry name" value="Amidase/PGRP_sf"/>
</dbReference>
<reference evidence="3 4" key="1">
    <citation type="submission" date="2014-12" db="EMBL/GenBank/DDBJ databases">
        <title>Draft genome sequences of 29 type strains of Enterococci.</title>
        <authorList>
            <person name="Zhong Z."/>
            <person name="Sun Z."/>
            <person name="Liu W."/>
            <person name="Zhang W."/>
            <person name="Zhang H."/>
        </authorList>
    </citation>
    <scope>NUCLEOTIDE SEQUENCE [LARGE SCALE GENOMIC DNA]</scope>
    <source>
        <strain evidence="3 4">DSM 22802</strain>
    </source>
</reference>
<evidence type="ECO:0000256" key="1">
    <source>
        <dbReference type="SAM" id="SignalP"/>
    </source>
</evidence>
<feature type="signal peptide" evidence="1">
    <location>
        <begin position="1"/>
        <end position="23"/>
    </location>
</feature>
<name>A0A1L8SMU6_9ENTE</name>
<organism evidence="3 4">
    <name type="scientific">Enterococcus devriesei</name>
    <dbReference type="NCBI Taxonomy" id="319970"/>
    <lineage>
        <taxon>Bacteria</taxon>
        <taxon>Bacillati</taxon>
        <taxon>Bacillota</taxon>
        <taxon>Bacilli</taxon>
        <taxon>Lactobacillales</taxon>
        <taxon>Enterococcaceae</taxon>
        <taxon>Enterococcus</taxon>
    </lineage>
</organism>
<dbReference type="EMBL" id="JXKM01000020">
    <property type="protein sequence ID" value="OJG33376.1"/>
    <property type="molecule type" value="Genomic_DNA"/>
</dbReference>
<dbReference type="STRING" id="319970.RV00_GL001490"/>
<keyword evidence="4" id="KW-1185">Reference proteome</keyword>
<dbReference type="CDD" id="cd06583">
    <property type="entry name" value="PGRP"/>
    <property type="match status" value="1"/>
</dbReference>
<dbReference type="RefSeq" id="WP_084133318.1">
    <property type="nucleotide sequence ID" value="NZ_JBHLVS010000013.1"/>
</dbReference>
<protein>
    <recommendedName>
        <fullName evidence="2">N-acetylmuramoyl-L-alanine amidase domain-containing protein</fullName>
    </recommendedName>
</protein>
<sequence>MKKKIALLSLFMALFLLPTQSFAYTVNHEFNLGPGEGSSQLAQNRYIIVHDTANPNASGRNEATYMKRNWRNAYTSHIVGDGIVYQVGEPGYVSYGALNANPYAPAQIELQATPDKVLFAKNYAVYIELIRDLCNQFGIPKTLDAVYGTNGAKSHLWVTNNFGGDHTDPYGYLASMGISKAQFANDIVNGLNGQPNKPTPPDNGNVDKEVKYVRIKESARAYGRSSQGRLIPSGARNMAFTVIKRVPVAYDNRVKYEYLVEYHGKREWVISTDVTAVNAFDPQVVEVAKHSTNFSPSSHHRATPAKIKGQRFTVQKVNQLIFGGKLQNEYLIKYHSNKPAEWLLEQDAVAK</sequence>